<dbReference type="InterPro" id="IPR025885">
    <property type="entry name" value="PapC_N"/>
</dbReference>
<dbReference type="Gene3D" id="2.60.40.3110">
    <property type="match status" value="1"/>
</dbReference>
<dbReference type="PROSITE" id="PS01151">
    <property type="entry name" value="FIMBRIAL_USHER"/>
    <property type="match status" value="1"/>
</dbReference>
<dbReference type="EMBL" id="VOUP01000055">
    <property type="protein sequence ID" value="TXE22537.1"/>
    <property type="molecule type" value="Genomic_DNA"/>
</dbReference>
<dbReference type="InterPro" id="IPR018030">
    <property type="entry name" value="Fimbrial_membr_usher_CS"/>
</dbReference>
<dbReference type="FunFam" id="2.60.40.3110:FF:000001">
    <property type="entry name" value="Putative fimbrial outer membrane usher"/>
    <property type="match status" value="1"/>
</dbReference>
<keyword evidence="6 10" id="KW-0812">Transmembrane</keyword>
<evidence type="ECO:0000256" key="3">
    <source>
        <dbReference type="ARBA" id="ARBA00022448"/>
    </source>
</evidence>
<evidence type="ECO:0000256" key="5">
    <source>
        <dbReference type="ARBA" id="ARBA00022558"/>
    </source>
</evidence>
<evidence type="ECO:0000256" key="9">
    <source>
        <dbReference type="ARBA" id="ARBA00023237"/>
    </source>
</evidence>
<keyword evidence="4" id="KW-1134">Transmembrane beta strand</keyword>
<feature type="domain" description="PapC-like C-terminal" evidence="11">
    <location>
        <begin position="792"/>
        <end position="857"/>
    </location>
</feature>
<feature type="domain" description="PapC N-terminal" evidence="12">
    <location>
        <begin position="51"/>
        <end position="194"/>
    </location>
</feature>
<dbReference type="Gene3D" id="3.10.20.410">
    <property type="match status" value="1"/>
</dbReference>
<dbReference type="InterPro" id="IPR042186">
    <property type="entry name" value="FimD_plug_dom"/>
</dbReference>
<keyword evidence="5 10" id="KW-1029">Fimbrium biogenesis</keyword>
<dbReference type="InterPro" id="IPR025949">
    <property type="entry name" value="PapC-like_C"/>
</dbReference>
<dbReference type="Gene3D" id="2.60.40.2610">
    <property type="entry name" value="Outer membrane usher protein FimD, plug domain"/>
    <property type="match status" value="1"/>
</dbReference>
<evidence type="ECO:0000259" key="11">
    <source>
        <dbReference type="Pfam" id="PF13953"/>
    </source>
</evidence>
<evidence type="ECO:0000256" key="8">
    <source>
        <dbReference type="ARBA" id="ARBA00023136"/>
    </source>
</evidence>
<dbReference type="InterPro" id="IPR000015">
    <property type="entry name" value="Fimb_usher"/>
</dbReference>
<protein>
    <submittedName>
        <fullName evidence="13">Fimbrial biogenesis outer membrane usher protein</fullName>
    </submittedName>
</protein>
<evidence type="ECO:0000256" key="4">
    <source>
        <dbReference type="ARBA" id="ARBA00022452"/>
    </source>
</evidence>
<keyword evidence="9 10" id="KW-0998">Cell outer membrane</keyword>
<dbReference type="InterPro" id="IPR043142">
    <property type="entry name" value="PapC-like_C_sf"/>
</dbReference>
<proteinExistence type="inferred from homology"/>
<keyword evidence="3 10" id="KW-0813">Transport</keyword>
<accession>A0A9X9BXF7</accession>
<dbReference type="AlphaFoldDB" id="A0A9X9BXF7"/>
<evidence type="ECO:0000256" key="10">
    <source>
        <dbReference type="RuleBase" id="RU003884"/>
    </source>
</evidence>
<dbReference type="PANTHER" id="PTHR30451">
    <property type="entry name" value="OUTER MEMBRANE USHER PROTEIN"/>
    <property type="match status" value="1"/>
</dbReference>
<keyword evidence="8 10" id="KW-0472">Membrane</keyword>
<evidence type="ECO:0000259" key="12">
    <source>
        <dbReference type="Pfam" id="PF13954"/>
    </source>
</evidence>
<reference evidence="13 14" key="1">
    <citation type="submission" date="2019-07" db="EMBL/GenBank/DDBJ databases">
        <title>Serratia strains were isolated from fresh produce.</title>
        <authorList>
            <person name="Cho G.-S."/>
            <person name="Stein M."/>
            <person name="Lee W."/>
            <person name="Suh S.H."/>
            <person name="Franz C.M.A.P."/>
        </authorList>
    </citation>
    <scope>NUCLEOTIDE SEQUENCE [LARGE SCALE GENOMIC DNA]</scope>
    <source>
        <strain evidence="13 14">S17</strain>
    </source>
</reference>
<comment type="similarity">
    <text evidence="2 10">Belongs to the fimbrial export usher family.</text>
</comment>
<dbReference type="GO" id="GO:0009279">
    <property type="term" value="C:cell outer membrane"/>
    <property type="evidence" value="ECO:0007669"/>
    <property type="project" value="UniProtKB-SubCell"/>
</dbReference>
<keyword evidence="7" id="KW-0732">Signal</keyword>
<dbReference type="Proteomes" id="UP000321307">
    <property type="component" value="Unassembled WGS sequence"/>
</dbReference>
<sequence>MSMNNKMNNKMNKPLRQNMSTTICRLPRLHPLFVALVVLGGLPVEALARDYFDPSFLGNNGAAVDLSQYETAGSTPEGTYLVDIYLNQTLMATRQVRFEKDDKGKVNPVLTKQELENMGVAVSRIPTMKALAPEKNVGNLSALIPSASTQLDLSQLRLNISVPQVDMNSRAGGYIDPKLWDEGIPAALFNYNLSGSKNWLKQQDGLDGGQSQSVFALLNGGFNAGAWRLRSTMSYSDYATSGMGMDVRTRSTQWRNTYLQRDIQRLRGELTLGEASTGGNIFDSIPFRGARLVSSNDMLPSSERGFAPLITGIANSNAQVSVTQNGMLIYQTNVAPGPFRITDVYQASNGGDLVVTVTESDGTKHVSTQSYSTLPIMLRPGGLEYEVATARYSGGGYTNGSRAPTFALGTLVYGLPHGVTLYGGALVANNYKSAAFGAGVSLGGLGAVSMDTTVAKAALPGESEEMTGTAYRARYSKSLLTTGTTIDLTAYRYATRNFYTFSDINTYGYQLNEGWAPWMGERRRSSWQTNISQTLGGWGSLYLRGKRDDYWGSGKVVNSLSLGYSSSVKGVGYSVNYSMDHTSGGNGKWPINRVVSLNASVPLSLFSRADMARSMSATYSITHDRTGRTSNQAGLSGGMLDNKASWSASQSWDNQGNDNAGNLSMSYTGEVGSGGVGYGYDGNSRNVSANLNGGLLVHRHGITLAPTLGDSVALVSTPGVEGVKVSTGNTATNRWGYAVAPYLSNYQRNMINLDPTTLPDGADIENNSVNVYPTKGAVVEATFKTRIGRQALLTLTHDGSVVPFGAMASLKDGHGEDNSSIVGDAGMVYLSGMPQKGLLLVQWGRAADKQCQLNYDLGDIPKPSKDTPAVTVTQQTLECH</sequence>
<evidence type="ECO:0000256" key="7">
    <source>
        <dbReference type="ARBA" id="ARBA00022729"/>
    </source>
</evidence>
<dbReference type="Pfam" id="PF13953">
    <property type="entry name" value="PapC_C"/>
    <property type="match status" value="1"/>
</dbReference>
<dbReference type="Pfam" id="PF00577">
    <property type="entry name" value="Usher"/>
    <property type="match status" value="1"/>
</dbReference>
<dbReference type="SUPFAM" id="SSF141729">
    <property type="entry name" value="FimD N-terminal domain-like"/>
    <property type="match status" value="1"/>
</dbReference>
<evidence type="ECO:0000313" key="14">
    <source>
        <dbReference type="Proteomes" id="UP000321307"/>
    </source>
</evidence>
<organism evidence="13 14">
    <name type="scientific">Serratia ureilytica</name>
    <dbReference type="NCBI Taxonomy" id="300181"/>
    <lineage>
        <taxon>Bacteria</taxon>
        <taxon>Pseudomonadati</taxon>
        <taxon>Pseudomonadota</taxon>
        <taxon>Gammaproteobacteria</taxon>
        <taxon>Enterobacterales</taxon>
        <taxon>Yersiniaceae</taxon>
        <taxon>Serratia</taxon>
    </lineage>
</organism>
<comment type="caution">
    <text evidence="13">The sequence shown here is derived from an EMBL/GenBank/DDBJ whole genome shotgun (WGS) entry which is preliminary data.</text>
</comment>
<dbReference type="GO" id="GO:0015473">
    <property type="term" value="F:fimbrial usher porin activity"/>
    <property type="evidence" value="ECO:0007669"/>
    <property type="project" value="InterPro"/>
</dbReference>
<name>A0A9X9BXF7_9GAMM</name>
<gene>
    <name evidence="13" type="ORF">FOT63_25490</name>
</gene>
<dbReference type="PANTHER" id="PTHR30451:SF21">
    <property type="entry name" value="FIMBRIAL USHER DOMAIN-CONTAINING PROTEIN YDET-RELATED"/>
    <property type="match status" value="1"/>
</dbReference>
<comment type="subcellular location">
    <subcellularLocation>
        <location evidence="1 10">Cell outer membrane</location>
        <topology evidence="1 10">Multi-pass membrane protein</topology>
    </subcellularLocation>
</comment>
<dbReference type="Gene3D" id="2.60.40.2070">
    <property type="match status" value="1"/>
</dbReference>
<evidence type="ECO:0000313" key="13">
    <source>
        <dbReference type="EMBL" id="TXE22537.1"/>
    </source>
</evidence>
<dbReference type="Pfam" id="PF13954">
    <property type="entry name" value="PapC_N"/>
    <property type="match status" value="1"/>
</dbReference>
<dbReference type="InterPro" id="IPR037224">
    <property type="entry name" value="PapC_N_sf"/>
</dbReference>
<evidence type="ECO:0000256" key="2">
    <source>
        <dbReference type="ARBA" id="ARBA00008064"/>
    </source>
</evidence>
<evidence type="ECO:0000256" key="1">
    <source>
        <dbReference type="ARBA" id="ARBA00004571"/>
    </source>
</evidence>
<evidence type="ECO:0000256" key="6">
    <source>
        <dbReference type="ARBA" id="ARBA00022692"/>
    </source>
</evidence>
<dbReference type="GO" id="GO:0009297">
    <property type="term" value="P:pilus assembly"/>
    <property type="evidence" value="ECO:0007669"/>
    <property type="project" value="InterPro"/>
</dbReference>